<feature type="region of interest" description="Disordered" evidence="2">
    <location>
        <begin position="622"/>
        <end position="660"/>
    </location>
</feature>
<organism evidence="3 4">
    <name type="scientific">Marasmius crinis-equi</name>
    <dbReference type="NCBI Taxonomy" id="585013"/>
    <lineage>
        <taxon>Eukaryota</taxon>
        <taxon>Fungi</taxon>
        <taxon>Dikarya</taxon>
        <taxon>Basidiomycota</taxon>
        <taxon>Agaricomycotina</taxon>
        <taxon>Agaricomycetes</taxon>
        <taxon>Agaricomycetidae</taxon>
        <taxon>Agaricales</taxon>
        <taxon>Marasmiineae</taxon>
        <taxon>Marasmiaceae</taxon>
        <taxon>Marasmius</taxon>
    </lineage>
</organism>
<proteinExistence type="predicted"/>
<protein>
    <submittedName>
        <fullName evidence="3">Uncharacterized protein</fullName>
    </submittedName>
</protein>
<keyword evidence="1" id="KW-0175">Coiled coil</keyword>
<feature type="region of interest" description="Disordered" evidence="2">
    <location>
        <begin position="284"/>
        <end position="352"/>
    </location>
</feature>
<dbReference type="EMBL" id="JBAHYK010001742">
    <property type="protein sequence ID" value="KAL0566887.1"/>
    <property type="molecule type" value="Genomic_DNA"/>
</dbReference>
<feature type="compositionally biased region" description="Low complexity" evidence="2">
    <location>
        <begin position="624"/>
        <end position="651"/>
    </location>
</feature>
<feature type="region of interest" description="Disordered" evidence="2">
    <location>
        <begin position="820"/>
        <end position="839"/>
    </location>
</feature>
<feature type="compositionally biased region" description="Polar residues" evidence="2">
    <location>
        <begin position="701"/>
        <end position="717"/>
    </location>
</feature>
<keyword evidence="4" id="KW-1185">Reference proteome</keyword>
<feature type="coiled-coil region" evidence="1">
    <location>
        <begin position="898"/>
        <end position="928"/>
    </location>
</feature>
<reference evidence="3 4" key="1">
    <citation type="submission" date="2024-02" db="EMBL/GenBank/DDBJ databases">
        <title>A draft genome for the cacao thread blight pathogen Marasmius crinis-equi.</title>
        <authorList>
            <person name="Cohen S.P."/>
            <person name="Baruah I.K."/>
            <person name="Amoako-Attah I."/>
            <person name="Bukari Y."/>
            <person name="Meinhardt L.W."/>
            <person name="Bailey B.A."/>
        </authorList>
    </citation>
    <scope>NUCLEOTIDE SEQUENCE [LARGE SCALE GENOMIC DNA]</scope>
    <source>
        <strain evidence="3 4">GH-76</strain>
    </source>
</reference>
<gene>
    <name evidence="3" type="ORF">V5O48_015111</name>
</gene>
<accession>A0ABR3EVE7</accession>
<comment type="caution">
    <text evidence="3">The sequence shown here is derived from an EMBL/GenBank/DDBJ whole genome shotgun (WGS) entry which is preliminary data.</text>
</comment>
<feature type="compositionally biased region" description="Polar residues" evidence="2">
    <location>
        <begin position="326"/>
        <end position="345"/>
    </location>
</feature>
<evidence type="ECO:0000313" key="3">
    <source>
        <dbReference type="EMBL" id="KAL0566887.1"/>
    </source>
</evidence>
<evidence type="ECO:0000256" key="2">
    <source>
        <dbReference type="SAM" id="MobiDB-lite"/>
    </source>
</evidence>
<dbReference type="Proteomes" id="UP001465976">
    <property type="component" value="Unassembled WGS sequence"/>
</dbReference>
<name>A0ABR3EVE7_9AGAR</name>
<evidence type="ECO:0000313" key="4">
    <source>
        <dbReference type="Proteomes" id="UP001465976"/>
    </source>
</evidence>
<evidence type="ECO:0000256" key="1">
    <source>
        <dbReference type="SAM" id="Coils"/>
    </source>
</evidence>
<sequence>MCNTPAPTSEAIVANGKGKMKAQTISRRYVSLLVECGLGYPLWRPTPRRTRAGEEHIINIGDVGFAHDDLPFHTLFNITEPKDSPVNGNRVPEGVDPPCIIRPEDITMDDKSGEKDMCHIRPKQSILSENVQEDSNGSRAFKFTLTTTHGALLLLPQGSVLENLEARNEFLTRIQDHWRQWYVWIKQTKKVDLGNQQTLYIVTGVEKCSSWANASWDSAVVSENHQSLSLKLAVDGTDGRCSWAYPTSRCKTQSANPASLVAQADDILKHTIFIRGFRVDQRGGIGGSLESPPAAPMDLGGDGGDYDENIGGDGHDNDHHRGNGRQQNRSGDSPSRTTGRGSASSFGRGHSGGLSRSNFSLDFSQRDIQITDLSSFGSNSVTYPCQVINNLAFELISELAPALLDAGCIAVSHDDDWISIIRDSDEELSSEAEIIRRVFAELKYVVERDTIYASRMSDADTELLQQSLISVRNQTTLIPLLVEFREAEIESEDVIQTPTSVTMSVSQTPLSSLSGITVDKNSEKLLDSLNTEVPKPRYAVCQCIRLPHAQSFSPQMFECLIQEIDLECTVRAIALCKRTDGFQHETLIAIISLPGKTGEPEEALVLLERAGSWHGGVETYLRNSSESSSSGSSGSASGSSGSASGSSLSWSDPSDAQPPHHYRMAKDIITLLPESSLYWRYDHRSPQPPFHELPQIIKNSSTSRPLPQTFVKQSEQPDSAGANGESKGGALRLFKGLRRPQQEPSEDQPSMNSKADHAYIYAITFPEGGPDPPTVLDLAIAFKLVSEHRPEYNVAQHNCYFFAAAICKVMARKFGGKKDRNKEFHESQPPPSWHDVEASSFTDTHPQAGVYDHQWLRKGNREPIQILREDGPRFTKTVQELVTKFDDERKMHPVIKNKQREEEMRAELKGKEERIQELERRLQQLEQPSSRLHFSDPSFY</sequence>
<feature type="region of interest" description="Disordered" evidence="2">
    <location>
        <begin position="701"/>
        <end position="728"/>
    </location>
</feature>